<protein>
    <submittedName>
        <fullName evidence="3">Uncharacterized protein</fullName>
    </submittedName>
</protein>
<evidence type="ECO:0000313" key="4">
    <source>
        <dbReference type="Proteomes" id="UP000030661"/>
    </source>
</evidence>
<dbReference type="eggNOG" id="COG3012">
    <property type="taxonomic scope" value="Bacteria"/>
</dbReference>
<dbReference type="Pfam" id="PF23988">
    <property type="entry name" value="DUF7309"/>
    <property type="match status" value="1"/>
</dbReference>
<evidence type="ECO:0000313" key="3">
    <source>
        <dbReference type="EMBL" id="GAK58759.1"/>
    </source>
</evidence>
<dbReference type="EMBL" id="DF820468">
    <property type="protein sequence ID" value="GAK58759.1"/>
    <property type="molecule type" value="Genomic_DNA"/>
</dbReference>
<feature type="domain" description="DUF6930" evidence="1">
    <location>
        <begin position="216"/>
        <end position="339"/>
    </location>
</feature>
<dbReference type="InterPro" id="IPR054216">
    <property type="entry name" value="DUF6930"/>
</dbReference>
<dbReference type="InterPro" id="IPR055733">
    <property type="entry name" value="DUF7309"/>
</dbReference>
<reference evidence="3" key="1">
    <citation type="journal article" date="2015" name="PeerJ">
        <title>First genomic representation of candidate bacterial phylum KSB3 points to enhanced environmental sensing as a trigger of wastewater bulking.</title>
        <authorList>
            <person name="Sekiguchi Y."/>
            <person name="Ohashi A."/>
            <person name="Parks D.H."/>
            <person name="Yamauchi T."/>
            <person name="Tyson G.W."/>
            <person name="Hugenholtz P."/>
        </authorList>
    </citation>
    <scope>NUCLEOTIDE SEQUENCE [LARGE SCALE GENOMIC DNA]</scope>
</reference>
<organism evidence="3">
    <name type="scientific">Vecturithrix granuli</name>
    <dbReference type="NCBI Taxonomy" id="1499967"/>
    <lineage>
        <taxon>Bacteria</taxon>
        <taxon>Candidatus Moduliflexota</taxon>
        <taxon>Candidatus Vecturitrichia</taxon>
        <taxon>Candidatus Vecturitrichales</taxon>
        <taxon>Candidatus Vecturitrichaceae</taxon>
        <taxon>Candidatus Vecturithrix</taxon>
    </lineage>
</organism>
<dbReference type="Proteomes" id="UP000030661">
    <property type="component" value="Unassembled WGS sequence"/>
</dbReference>
<proteinExistence type="predicted"/>
<evidence type="ECO:0000259" key="1">
    <source>
        <dbReference type="Pfam" id="PF22007"/>
    </source>
</evidence>
<gene>
    <name evidence="3" type="ORF">U27_05734</name>
</gene>
<keyword evidence="4" id="KW-1185">Reference proteome</keyword>
<dbReference type="HOGENOM" id="CLU_070794_0_0_0"/>
<evidence type="ECO:0000259" key="2">
    <source>
        <dbReference type="Pfam" id="PF23988"/>
    </source>
</evidence>
<dbReference type="Pfam" id="PF22007">
    <property type="entry name" value="DUF6930"/>
    <property type="match status" value="1"/>
</dbReference>
<dbReference type="AlphaFoldDB" id="A0A081C2F4"/>
<feature type="domain" description="DUF7309" evidence="2">
    <location>
        <begin position="10"/>
        <end position="179"/>
    </location>
</feature>
<name>A0A081C2F4_VECG1</name>
<accession>A0A081C2F4</accession>
<dbReference type="STRING" id="1499967.U27_05734"/>
<sequence length="343" mass="39574">MTTTPTLEEWRKLYDLMGKVKALAPWEWMKETDVFGIQHPETAEFRFISVMGMLGEYYAVAIYLGPAALYDLRDLQDAGPSGFPGRILEIPQLQASFTDRQGLQKEDHKIIKQLGLRFRGKSAWPCFRSHQPGCMPWLIDVEEARLLTWALEQTLEVTPRFKETPALMAFTDRESYLVRIPIKGESGFIWRDQVMRIPRPEPETIALDIAEEFLNSLTHLTKARQDIEIDVFMFPSPVREETVSPRPFFPYVMLLVSAQNGMVLGTEMLSPFPSLNAMRGSIPAKIFATFNKLGILPERILVSSDMLFDLLEPVTQHLDVKLRRTRKLKNLEQVKQSMFQYFR</sequence>